<protein>
    <submittedName>
        <fullName evidence="3">Uncharacterized protein</fullName>
    </submittedName>
</protein>
<feature type="transmembrane region" description="Helical" evidence="2">
    <location>
        <begin position="267"/>
        <end position="286"/>
    </location>
</feature>
<feature type="region of interest" description="Disordered" evidence="1">
    <location>
        <begin position="42"/>
        <end position="61"/>
    </location>
</feature>
<sequence>MKTPDASHSAGAKLPLYRVRQPLVWLLLLAGALGVAGGCQRLPPPGGSNSPKAEKARRQAEQLAENAVYGAAIAYARSHPQTESGGRLERWWRHIRQNLGLSKQEAPPLPRELLPAPVEPPLILQPATREASPRPKSLPRPGPPVVIRERVVSEIPRRSVVEAEEDALTVAAEMLAERFAGLDPPLHYYPTWEEIRQEYMRRESWEVVPYRLHLRQKDARYEEKQSSLEQIYNSTEIEHLVDVEFDIEVTSEQIRYLRSRKRLETTVPILLLAMLILLGISVWLRLDEWSHGYFSRWLAMALTALVSGALGFWYFS</sequence>
<dbReference type="EMBL" id="JACEFB010000001">
    <property type="protein sequence ID" value="MBA2225057.1"/>
    <property type="molecule type" value="Genomic_DNA"/>
</dbReference>
<keyword evidence="2" id="KW-0472">Membrane</keyword>
<proteinExistence type="predicted"/>
<evidence type="ECO:0000313" key="4">
    <source>
        <dbReference type="Proteomes" id="UP000542342"/>
    </source>
</evidence>
<accession>A0A7V8VC66</accession>
<reference evidence="3 4" key="1">
    <citation type="submission" date="2020-07" db="EMBL/GenBank/DDBJ databases">
        <title>Thermogemmata thermophila gen. nov., sp. nov., a novel moderate thermophilic planctomycete from a Kamchatka hot spring.</title>
        <authorList>
            <person name="Elcheninov A.G."/>
            <person name="Podosokorskaya O.A."/>
            <person name="Kovaleva O.L."/>
            <person name="Novikov A."/>
            <person name="Bonch-Osmolovskaya E.A."/>
            <person name="Toshchakov S.V."/>
            <person name="Kublanov I.V."/>
        </authorList>
    </citation>
    <scope>NUCLEOTIDE SEQUENCE [LARGE SCALE GENOMIC DNA]</scope>
    <source>
        <strain evidence="3 4">2918</strain>
    </source>
</reference>
<dbReference type="RefSeq" id="WP_194536458.1">
    <property type="nucleotide sequence ID" value="NZ_JACEFB010000001.1"/>
</dbReference>
<name>A0A7V8VC66_9BACT</name>
<evidence type="ECO:0000256" key="1">
    <source>
        <dbReference type="SAM" id="MobiDB-lite"/>
    </source>
</evidence>
<keyword evidence="4" id="KW-1185">Reference proteome</keyword>
<gene>
    <name evidence="3" type="ORF">H0921_02660</name>
</gene>
<keyword evidence="2" id="KW-1133">Transmembrane helix</keyword>
<comment type="caution">
    <text evidence="3">The sequence shown here is derived from an EMBL/GenBank/DDBJ whole genome shotgun (WGS) entry which is preliminary data.</text>
</comment>
<feature type="transmembrane region" description="Helical" evidence="2">
    <location>
        <begin position="298"/>
        <end position="315"/>
    </location>
</feature>
<keyword evidence="2" id="KW-0812">Transmembrane</keyword>
<dbReference type="Proteomes" id="UP000542342">
    <property type="component" value="Unassembled WGS sequence"/>
</dbReference>
<dbReference type="AlphaFoldDB" id="A0A7V8VC66"/>
<evidence type="ECO:0000256" key="2">
    <source>
        <dbReference type="SAM" id="Phobius"/>
    </source>
</evidence>
<organism evidence="3 4">
    <name type="scientific">Thermogemmata fonticola</name>
    <dbReference type="NCBI Taxonomy" id="2755323"/>
    <lineage>
        <taxon>Bacteria</taxon>
        <taxon>Pseudomonadati</taxon>
        <taxon>Planctomycetota</taxon>
        <taxon>Planctomycetia</taxon>
        <taxon>Gemmatales</taxon>
        <taxon>Gemmataceae</taxon>
        <taxon>Thermogemmata</taxon>
    </lineage>
</organism>
<evidence type="ECO:0000313" key="3">
    <source>
        <dbReference type="EMBL" id="MBA2225057.1"/>
    </source>
</evidence>